<feature type="domain" description="RRM" evidence="4">
    <location>
        <begin position="327"/>
        <end position="429"/>
    </location>
</feature>
<evidence type="ECO:0000256" key="2">
    <source>
        <dbReference type="PROSITE-ProRule" id="PRU00176"/>
    </source>
</evidence>
<dbReference type="InterPro" id="IPR002075">
    <property type="entry name" value="NTF2_dom"/>
</dbReference>
<dbReference type="Pfam" id="PF02136">
    <property type="entry name" value="NTF2"/>
    <property type="match status" value="1"/>
</dbReference>
<name>A0ABC8L013_ERUVS</name>
<dbReference type="SMART" id="SM00360">
    <property type="entry name" value="RRM"/>
    <property type="match status" value="1"/>
</dbReference>
<organism evidence="6 7">
    <name type="scientific">Eruca vesicaria subsp. sativa</name>
    <name type="common">Garden rocket</name>
    <name type="synonym">Eruca sativa</name>
    <dbReference type="NCBI Taxonomy" id="29727"/>
    <lineage>
        <taxon>Eukaryota</taxon>
        <taxon>Viridiplantae</taxon>
        <taxon>Streptophyta</taxon>
        <taxon>Embryophyta</taxon>
        <taxon>Tracheophyta</taxon>
        <taxon>Spermatophyta</taxon>
        <taxon>Magnoliopsida</taxon>
        <taxon>eudicotyledons</taxon>
        <taxon>Gunneridae</taxon>
        <taxon>Pentapetalae</taxon>
        <taxon>rosids</taxon>
        <taxon>malvids</taxon>
        <taxon>Brassicales</taxon>
        <taxon>Brassicaceae</taxon>
        <taxon>Brassiceae</taxon>
        <taxon>Eruca</taxon>
    </lineage>
</organism>
<dbReference type="PANTHER" id="PTHR10693">
    <property type="entry name" value="RAS GTPASE-ACTIVATING PROTEIN-BINDING PROTEIN"/>
    <property type="match status" value="1"/>
</dbReference>
<feature type="region of interest" description="Disordered" evidence="3">
    <location>
        <begin position="218"/>
        <end position="238"/>
    </location>
</feature>
<reference evidence="6 7" key="1">
    <citation type="submission" date="2022-03" db="EMBL/GenBank/DDBJ databases">
        <authorList>
            <person name="Macdonald S."/>
            <person name="Ahmed S."/>
            <person name="Newling K."/>
        </authorList>
    </citation>
    <scope>NUCLEOTIDE SEQUENCE [LARGE SCALE GENOMIC DNA]</scope>
</reference>
<dbReference type="GO" id="GO:0005737">
    <property type="term" value="C:cytoplasm"/>
    <property type="evidence" value="ECO:0007669"/>
    <property type="project" value="UniProtKB-ARBA"/>
</dbReference>
<evidence type="ECO:0000313" key="7">
    <source>
        <dbReference type="Proteomes" id="UP001642260"/>
    </source>
</evidence>
<dbReference type="Proteomes" id="UP001642260">
    <property type="component" value="Unassembled WGS sequence"/>
</dbReference>
<keyword evidence="7" id="KW-1185">Reference proteome</keyword>
<protein>
    <submittedName>
        <fullName evidence="6">Uncharacterized protein</fullName>
    </submittedName>
</protein>
<dbReference type="AlphaFoldDB" id="A0ABC8L013"/>
<dbReference type="InterPro" id="IPR018222">
    <property type="entry name" value="Nuclear_transport_factor_2_euk"/>
</dbReference>
<dbReference type="CDD" id="cd00780">
    <property type="entry name" value="NTF2"/>
    <property type="match status" value="1"/>
</dbReference>
<sequence>MEPAQVPAHVVGRAFVMKYYEILHNAPQDLHRFYLEMSNVGRLGQDGVMRDFYTLDGIREELDTMSFGDFKSAEITSYHTQESHNGGFIVLVTGWFTLKEGTKRKFTQTFFLAPQENGYFVLNDILGFDDEPEALVEDGSETPCPITAPTGGIQGSEQAACVSVDSVCQEVSKPLNNDNASVATSKPLDNDNASVAKESILVPDSVNEEVPSTEITNKKVAGDSKKISDPDNGHENVSKKSYASSMTFIYLKVAKDKSGVLAASSLSPKQIPKNLEHQVTSDVSTEQKVKNEGHQVSTDLSPVEKSEVVSETVDETEYGFEVVGEGTSIYVRHLPGNANIVMLETEFKKFGAIGNGGIQVVNQKGFGFPYGFVEFKDADAAQKAIEVHSLTIYRAMRILTYKIDINIFMVQASPLMIGGQKAFIEEKRSTARGNRGSGYGNRNVGGSAGNEYETRNVGGDGYRNVGGRGGGRYGYGNNYNRGRGGGGGGRSFNRRGGYEYVASNNSY</sequence>
<accession>A0ABC8L013</accession>
<feature type="domain" description="NTF2" evidence="5">
    <location>
        <begin position="11"/>
        <end position="128"/>
    </location>
</feature>
<evidence type="ECO:0000313" key="6">
    <source>
        <dbReference type="EMBL" id="CAH8363058.1"/>
    </source>
</evidence>
<dbReference type="SUPFAM" id="SSF54427">
    <property type="entry name" value="NTF2-like"/>
    <property type="match status" value="1"/>
</dbReference>
<evidence type="ECO:0000259" key="4">
    <source>
        <dbReference type="PROSITE" id="PS50102"/>
    </source>
</evidence>
<dbReference type="InterPro" id="IPR039539">
    <property type="entry name" value="Ras_GTPase_bind_prot"/>
</dbReference>
<gene>
    <name evidence="6" type="ORF">ERUC_LOCUS28814</name>
</gene>
<dbReference type="PROSITE" id="PS50177">
    <property type="entry name" value="NTF2_DOMAIN"/>
    <property type="match status" value="1"/>
</dbReference>
<dbReference type="InterPro" id="IPR032710">
    <property type="entry name" value="NTF2-like_dom_sf"/>
</dbReference>
<dbReference type="Gene3D" id="3.10.450.50">
    <property type="match status" value="1"/>
</dbReference>
<feature type="region of interest" description="Disordered" evidence="3">
    <location>
        <begin position="285"/>
        <end position="306"/>
    </location>
</feature>
<keyword evidence="1 2" id="KW-0694">RNA-binding</keyword>
<dbReference type="CDD" id="cd00590">
    <property type="entry name" value="RRM_SF"/>
    <property type="match status" value="1"/>
</dbReference>
<dbReference type="InterPro" id="IPR000504">
    <property type="entry name" value="RRM_dom"/>
</dbReference>
<evidence type="ECO:0000256" key="3">
    <source>
        <dbReference type="SAM" id="MobiDB-lite"/>
    </source>
</evidence>
<dbReference type="Pfam" id="PF00076">
    <property type="entry name" value="RRM_1"/>
    <property type="match status" value="1"/>
</dbReference>
<dbReference type="SUPFAM" id="SSF54928">
    <property type="entry name" value="RNA-binding domain, RBD"/>
    <property type="match status" value="1"/>
</dbReference>
<dbReference type="PROSITE" id="PS50102">
    <property type="entry name" value="RRM"/>
    <property type="match status" value="1"/>
</dbReference>
<dbReference type="InterPro" id="IPR035979">
    <property type="entry name" value="RBD_domain_sf"/>
</dbReference>
<evidence type="ECO:0000256" key="1">
    <source>
        <dbReference type="ARBA" id="ARBA00022884"/>
    </source>
</evidence>
<proteinExistence type="predicted"/>
<feature type="region of interest" description="Disordered" evidence="3">
    <location>
        <begin position="429"/>
        <end position="452"/>
    </location>
</feature>
<dbReference type="PANTHER" id="PTHR10693:SF49">
    <property type="entry name" value="NUCLEAR TRANSPORT FACTOR 2 (NTF2) FAMILY PROTEIN WITH RNA BINDING (RRM-RBD-RNP MOTIFS) DOMAIN-CONTAINING PROTEIN"/>
    <property type="match status" value="1"/>
</dbReference>
<evidence type="ECO:0000259" key="5">
    <source>
        <dbReference type="PROSITE" id="PS50177"/>
    </source>
</evidence>
<dbReference type="Gene3D" id="3.30.70.330">
    <property type="match status" value="1"/>
</dbReference>
<dbReference type="GO" id="GO:0003723">
    <property type="term" value="F:RNA binding"/>
    <property type="evidence" value="ECO:0007669"/>
    <property type="project" value="UniProtKB-UniRule"/>
</dbReference>
<dbReference type="EMBL" id="CAKOAT010352931">
    <property type="protein sequence ID" value="CAH8363058.1"/>
    <property type="molecule type" value="Genomic_DNA"/>
</dbReference>
<dbReference type="InterPro" id="IPR012677">
    <property type="entry name" value="Nucleotide-bd_a/b_plait_sf"/>
</dbReference>
<comment type="caution">
    <text evidence="6">The sequence shown here is derived from an EMBL/GenBank/DDBJ whole genome shotgun (WGS) entry which is preliminary data.</text>
</comment>